<gene>
    <name evidence="2" type="ORF">BN10_760029</name>
</gene>
<feature type="transmembrane region" description="Helical" evidence="1">
    <location>
        <begin position="20"/>
        <end position="37"/>
    </location>
</feature>
<feature type="transmembrane region" description="Helical" evidence="1">
    <location>
        <begin position="87"/>
        <end position="107"/>
    </location>
</feature>
<organism evidence="2 3">
    <name type="scientific">Phycicoccus elongatus Lp2</name>
    <dbReference type="NCBI Taxonomy" id="1193181"/>
    <lineage>
        <taxon>Bacteria</taxon>
        <taxon>Bacillati</taxon>
        <taxon>Actinomycetota</taxon>
        <taxon>Actinomycetes</taxon>
        <taxon>Micrococcales</taxon>
        <taxon>Intrasporangiaceae</taxon>
        <taxon>Phycicoccus</taxon>
    </lineage>
</organism>
<evidence type="ECO:0000313" key="3">
    <source>
        <dbReference type="Proteomes" id="UP000013167"/>
    </source>
</evidence>
<dbReference type="AlphaFoldDB" id="N0E4Z7"/>
<dbReference type="RefSeq" id="WP_010850882.1">
    <property type="nucleotide sequence ID" value="NZ_HF570956.1"/>
</dbReference>
<keyword evidence="1" id="KW-0472">Membrane</keyword>
<evidence type="ECO:0000256" key="1">
    <source>
        <dbReference type="SAM" id="Phobius"/>
    </source>
</evidence>
<dbReference type="Proteomes" id="UP000013167">
    <property type="component" value="Unassembled WGS sequence"/>
</dbReference>
<sequence length="202" mass="21217">MKGKQSKDLLEFDRTDRVGLRILLWATVGLAFGAQVLEPLSAWVRGRPIEVPFFSEVTVPALDKVGTGYGVADYLVTIDQPQALDHLLAVLPGIFLVALAVAGAVVVQRVMKAVSNGAPFAAAQVGRLRLLAALLAFGSVVHAFLALSCNGAILGRADLGGLSPALSFSFPWLPMVLGVVIAMIAEAFKAGARLQDDVEGLV</sequence>
<evidence type="ECO:0000313" key="2">
    <source>
        <dbReference type="EMBL" id="CCH71046.1"/>
    </source>
</evidence>
<keyword evidence="1" id="KW-0812">Transmembrane</keyword>
<dbReference type="eggNOG" id="ENOG5033KK0">
    <property type="taxonomic scope" value="Bacteria"/>
</dbReference>
<dbReference type="STRING" id="1193181.BN10_760029"/>
<accession>N0E4Z7</accession>
<name>N0E4Z7_9MICO</name>
<evidence type="ECO:0008006" key="4">
    <source>
        <dbReference type="Google" id="ProtNLM"/>
    </source>
</evidence>
<feature type="transmembrane region" description="Helical" evidence="1">
    <location>
        <begin position="165"/>
        <end position="185"/>
    </location>
</feature>
<comment type="caution">
    <text evidence="2">The sequence shown here is derived from an EMBL/GenBank/DDBJ whole genome shotgun (WGS) entry which is preliminary data.</text>
</comment>
<feature type="transmembrane region" description="Helical" evidence="1">
    <location>
        <begin position="128"/>
        <end position="153"/>
    </location>
</feature>
<dbReference type="HOGENOM" id="CLU_1354054_0_0_11"/>
<keyword evidence="3" id="KW-1185">Reference proteome</keyword>
<proteinExistence type="predicted"/>
<dbReference type="EMBL" id="CAIZ01000148">
    <property type="protein sequence ID" value="CCH71046.1"/>
    <property type="molecule type" value="Genomic_DNA"/>
</dbReference>
<keyword evidence="1" id="KW-1133">Transmembrane helix</keyword>
<reference evidence="2 3" key="1">
    <citation type="journal article" date="2013" name="ISME J.">
        <title>A metabolic model for members of the genus Tetrasphaera involved in enhanced biological phosphorus removal.</title>
        <authorList>
            <person name="Kristiansen R."/>
            <person name="Nguyen H.T.T."/>
            <person name="Saunders A.M."/>
            <person name="Nielsen J.L."/>
            <person name="Wimmer R."/>
            <person name="Le V.Q."/>
            <person name="McIlroy S.J."/>
            <person name="Petrovski S."/>
            <person name="Seviour R.J."/>
            <person name="Calteau A."/>
            <person name="Nielsen K.L."/>
            <person name="Nielsen P.H."/>
        </authorList>
    </citation>
    <scope>NUCLEOTIDE SEQUENCE [LARGE SCALE GENOMIC DNA]</scope>
    <source>
        <strain evidence="2 3">Lp2</strain>
    </source>
</reference>
<protein>
    <recommendedName>
        <fullName evidence="4">DUF2975 domain-containing protein</fullName>
    </recommendedName>
</protein>